<evidence type="ECO:0000313" key="4">
    <source>
        <dbReference type="Proteomes" id="UP001056336"/>
    </source>
</evidence>
<dbReference type="Pfam" id="PF03703">
    <property type="entry name" value="bPH_2"/>
    <property type="match status" value="2"/>
</dbReference>
<dbReference type="InterPro" id="IPR005182">
    <property type="entry name" value="YdbS-like_PH"/>
</dbReference>
<feature type="transmembrane region" description="Helical" evidence="1">
    <location>
        <begin position="253"/>
        <end position="279"/>
    </location>
</feature>
<gene>
    <name evidence="3" type="ORF">M6D93_19040</name>
</gene>
<feature type="transmembrane region" description="Helical" evidence="1">
    <location>
        <begin position="31"/>
        <end position="50"/>
    </location>
</feature>
<sequence length="528" mass="56638">MLLIHPVREAIRYIPVLIGVFFAGNSNGNGHWWSVGVLAVVIVLAGVRWATTRFQITADQVQLRTGLVRKRTLVTPIDRVRTIDVTEHALHRVLGLAKVAIGTGTADHKKEGLVLDGLGAREARALRAELLHRSPPVGSSPAGHRSGYHRYDLTAARTVEPTSPPADDLTSAATFDPTAKARPEPWAGAEQDEQELLRLDPSWVRYAPFTLSGLLTAAAILGFAWNVLNQSSVKPGSLGAVRSTGRHLRDSPWWAISLQAGIAVIVVISLLSIVGYLLAFWNFRLTRHPEGTLHTSRGLITARSTSIEARRLRGVELTEPFLLRLVRAARLSAIATGLRTGRGSDRTAAVLAPPSPRRIAERTGAWVLDDPGAPAAMTGTLSPHPAAARRRRLVRSTVPAAVVSAGVIALGVVLGQSAIGIAAAVVILVSAAWLGTDRYRALGHAVFGPFLVSRSGSVVRRRVALERDGIIGWNLHRTFFQRRVGLASLAATTAAGRQAYLITDISLDESVTVITAATPGLLEQFLLT</sequence>
<name>A0ABY4QXX6_9ACTN</name>
<dbReference type="PANTHER" id="PTHR34473">
    <property type="entry name" value="UPF0699 TRANSMEMBRANE PROTEIN YDBS"/>
    <property type="match status" value="1"/>
</dbReference>
<keyword evidence="1" id="KW-0812">Transmembrane</keyword>
<proteinExistence type="predicted"/>
<evidence type="ECO:0000259" key="2">
    <source>
        <dbReference type="Pfam" id="PF03703"/>
    </source>
</evidence>
<organism evidence="3 4">
    <name type="scientific">Jatrophihabitans telluris</name>
    <dbReference type="NCBI Taxonomy" id="2038343"/>
    <lineage>
        <taxon>Bacteria</taxon>
        <taxon>Bacillati</taxon>
        <taxon>Actinomycetota</taxon>
        <taxon>Actinomycetes</taxon>
        <taxon>Jatrophihabitantales</taxon>
        <taxon>Jatrophihabitantaceae</taxon>
        <taxon>Jatrophihabitans</taxon>
    </lineage>
</organism>
<reference evidence="3" key="1">
    <citation type="journal article" date="2018" name="Int. J. Syst. Evol. Microbiol.">
        <title>Jatrophihabitans telluris sp. nov., isolated from sediment soil of lava forest wetlands and the emended description of the genus Jatrophihabitans.</title>
        <authorList>
            <person name="Lee K.C."/>
            <person name="Suh M.K."/>
            <person name="Eom M.K."/>
            <person name="Kim K.K."/>
            <person name="Kim J.S."/>
            <person name="Kim D.S."/>
            <person name="Ko S.H."/>
            <person name="Shin Y.K."/>
            <person name="Lee J.S."/>
        </authorList>
    </citation>
    <scope>NUCLEOTIDE SEQUENCE</scope>
    <source>
        <strain evidence="3">N237</strain>
    </source>
</reference>
<dbReference type="Proteomes" id="UP001056336">
    <property type="component" value="Chromosome"/>
</dbReference>
<evidence type="ECO:0000256" key="1">
    <source>
        <dbReference type="SAM" id="Phobius"/>
    </source>
</evidence>
<dbReference type="PANTHER" id="PTHR34473:SF2">
    <property type="entry name" value="UPF0699 TRANSMEMBRANE PROTEIN YDBT"/>
    <property type="match status" value="1"/>
</dbReference>
<protein>
    <submittedName>
        <fullName evidence="3">PH domain-containing protein</fullName>
    </submittedName>
</protein>
<reference evidence="3" key="2">
    <citation type="submission" date="2022-05" db="EMBL/GenBank/DDBJ databases">
        <authorList>
            <person name="Kim J.-S."/>
            <person name="Lee K."/>
            <person name="Suh M."/>
            <person name="Eom M."/>
            <person name="Kim J.-S."/>
            <person name="Kim D.-S."/>
            <person name="Ko S.-H."/>
            <person name="Shin Y."/>
            <person name="Lee J.-S."/>
        </authorList>
    </citation>
    <scope>NUCLEOTIDE SEQUENCE</scope>
    <source>
        <strain evidence="3">N237</strain>
    </source>
</reference>
<feature type="transmembrane region" description="Helical" evidence="1">
    <location>
        <begin position="418"/>
        <end position="435"/>
    </location>
</feature>
<dbReference type="RefSeq" id="WP_249771770.1">
    <property type="nucleotide sequence ID" value="NZ_CP097332.1"/>
</dbReference>
<keyword evidence="4" id="KW-1185">Reference proteome</keyword>
<feature type="domain" description="YdbS-like PH" evidence="2">
    <location>
        <begin position="439"/>
        <end position="508"/>
    </location>
</feature>
<keyword evidence="1" id="KW-0472">Membrane</keyword>
<dbReference type="EMBL" id="CP097332">
    <property type="protein sequence ID" value="UQX88355.1"/>
    <property type="molecule type" value="Genomic_DNA"/>
</dbReference>
<feature type="transmembrane region" description="Helical" evidence="1">
    <location>
        <begin position="393"/>
        <end position="412"/>
    </location>
</feature>
<dbReference type="PIRSF" id="PIRSF026631">
    <property type="entry name" value="UCP026631"/>
    <property type="match status" value="1"/>
</dbReference>
<accession>A0ABY4QXX6</accession>
<evidence type="ECO:0000313" key="3">
    <source>
        <dbReference type="EMBL" id="UQX88355.1"/>
    </source>
</evidence>
<dbReference type="InterPro" id="IPR014529">
    <property type="entry name" value="UCP026631"/>
</dbReference>
<feature type="domain" description="YdbS-like PH" evidence="2">
    <location>
        <begin position="49"/>
        <end position="129"/>
    </location>
</feature>
<keyword evidence="1" id="KW-1133">Transmembrane helix</keyword>
<feature type="transmembrane region" description="Helical" evidence="1">
    <location>
        <begin position="206"/>
        <end position="228"/>
    </location>
</feature>